<sequence length="289" mass="28217">MGSMRNPVGPLPSSIYWRRRAVLLSLLALLALLGIWIVASGGGGGNNGTDGANGKDPEQTITPGPSGSGPAISQAPGGRDESGSSDTGGSDSGSGSAGSGSSGSSGGSEDSGGSSGSAGSGGDSGSAGTGGGSAGTDDGVNGSVGSGDTLPVGSTLPNCTAGVVQLSLRSVQNTYAPDETPTFQLVARNSSANDCKIDLGPKAAVVTITQASSDDDIWASDDCPKDAAGLLFRVSAGGSITYTFEWDRKASAPECATPKAGSATADTYLVEAQAQGFPKAQISFVLDKD</sequence>
<gene>
    <name evidence="2" type="ORF">G3I71_37330</name>
</gene>
<dbReference type="AlphaFoldDB" id="A0A6B3C3J0"/>
<comment type="caution">
    <text evidence="2">The sequence shown here is derived from an EMBL/GenBank/DDBJ whole genome shotgun (WGS) entry which is preliminary data.</text>
</comment>
<feature type="compositionally biased region" description="Gly residues" evidence="1">
    <location>
        <begin position="90"/>
        <end position="134"/>
    </location>
</feature>
<name>A0A6B3C3J0_9ACTN</name>
<organism evidence="2">
    <name type="scientific">Streptomyces sp. SID12501</name>
    <dbReference type="NCBI Taxonomy" id="2706042"/>
    <lineage>
        <taxon>Bacteria</taxon>
        <taxon>Bacillati</taxon>
        <taxon>Actinomycetota</taxon>
        <taxon>Actinomycetes</taxon>
        <taxon>Kitasatosporales</taxon>
        <taxon>Streptomycetaceae</taxon>
        <taxon>Streptomyces</taxon>
    </lineage>
</organism>
<proteinExistence type="predicted"/>
<evidence type="ECO:0000313" key="2">
    <source>
        <dbReference type="EMBL" id="NEC91343.1"/>
    </source>
</evidence>
<dbReference type="RefSeq" id="WP_164321977.1">
    <property type="nucleotide sequence ID" value="NZ_JAAGLU010000041.1"/>
</dbReference>
<feature type="compositionally biased region" description="Low complexity" evidence="1">
    <location>
        <begin position="135"/>
        <end position="149"/>
    </location>
</feature>
<reference evidence="2" key="1">
    <citation type="submission" date="2020-01" db="EMBL/GenBank/DDBJ databases">
        <title>Insect and environment-associated Actinomycetes.</title>
        <authorList>
            <person name="Currrie C."/>
            <person name="Chevrette M."/>
            <person name="Carlson C."/>
            <person name="Stubbendieck R."/>
            <person name="Wendt-Pienkowski E."/>
        </authorList>
    </citation>
    <scope>NUCLEOTIDE SEQUENCE</scope>
    <source>
        <strain evidence="2">SID12501</strain>
    </source>
</reference>
<feature type="region of interest" description="Disordered" evidence="1">
    <location>
        <begin position="48"/>
        <end position="155"/>
    </location>
</feature>
<evidence type="ECO:0008006" key="3">
    <source>
        <dbReference type="Google" id="ProtNLM"/>
    </source>
</evidence>
<protein>
    <recommendedName>
        <fullName evidence="3">DUF4232 domain-containing protein</fullName>
    </recommendedName>
</protein>
<accession>A0A6B3C3J0</accession>
<evidence type="ECO:0000256" key="1">
    <source>
        <dbReference type="SAM" id="MobiDB-lite"/>
    </source>
</evidence>
<dbReference type="EMBL" id="JAAGLU010000041">
    <property type="protein sequence ID" value="NEC91343.1"/>
    <property type="molecule type" value="Genomic_DNA"/>
</dbReference>